<dbReference type="KEGG" id="chyd:H4K34_08455"/>
<evidence type="ECO:0000256" key="6">
    <source>
        <dbReference type="HAMAP-Rule" id="MF_01930"/>
    </source>
</evidence>
<comment type="catalytic activity">
    <reaction evidence="5 6">
        <text>N(1)-(5-phospho-beta-D-ribosyl)glycinamide + (6R)-10-formyltetrahydrofolate = N(2)-formyl-N(1)-(5-phospho-beta-D-ribosyl)glycinamide + (6S)-5,6,7,8-tetrahydrofolate + H(+)</text>
        <dbReference type="Rhea" id="RHEA:15053"/>
        <dbReference type="ChEBI" id="CHEBI:15378"/>
        <dbReference type="ChEBI" id="CHEBI:57453"/>
        <dbReference type="ChEBI" id="CHEBI:143788"/>
        <dbReference type="ChEBI" id="CHEBI:147286"/>
        <dbReference type="ChEBI" id="CHEBI:195366"/>
        <dbReference type="EC" id="2.1.2.2"/>
    </reaction>
</comment>
<gene>
    <name evidence="6" type="primary">purN</name>
    <name evidence="8" type="ORF">H4K34_08455</name>
</gene>
<evidence type="ECO:0000313" key="9">
    <source>
        <dbReference type="Proteomes" id="UP000516305"/>
    </source>
</evidence>
<evidence type="ECO:0000256" key="4">
    <source>
        <dbReference type="ARBA" id="ARBA00038440"/>
    </source>
</evidence>
<feature type="domain" description="Formyl transferase N-terminal" evidence="7">
    <location>
        <begin position="2"/>
        <end position="181"/>
    </location>
</feature>
<dbReference type="PANTHER" id="PTHR43369:SF2">
    <property type="entry name" value="PHOSPHORIBOSYLGLYCINAMIDE FORMYLTRANSFERASE"/>
    <property type="match status" value="1"/>
</dbReference>
<accession>A0A7H0VJG4</accession>
<reference evidence="8 9" key="1">
    <citation type="submission" date="2020-08" db="EMBL/GenBank/DDBJ databases">
        <title>Croceimicrobium hydrocarbonivorans gen. nov., sp. nov., a novel marine bacterium isolated from a bacterial consortium that degrades polyethylene terephthalate.</title>
        <authorList>
            <person name="Liu R."/>
        </authorList>
    </citation>
    <scope>NUCLEOTIDE SEQUENCE [LARGE SCALE GENOMIC DNA]</scope>
    <source>
        <strain evidence="8 9">A20-9</strain>
    </source>
</reference>
<evidence type="ECO:0000259" key="7">
    <source>
        <dbReference type="Pfam" id="PF00551"/>
    </source>
</evidence>
<evidence type="ECO:0000256" key="1">
    <source>
        <dbReference type="ARBA" id="ARBA00005054"/>
    </source>
</evidence>
<dbReference type="Pfam" id="PF00551">
    <property type="entry name" value="Formyl_trans_N"/>
    <property type="match status" value="1"/>
</dbReference>
<feature type="binding site" evidence="6">
    <location>
        <position position="101"/>
    </location>
    <ligand>
        <name>(6R)-10-formyltetrahydrofolate</name>
        <dbReference type="ChEBI" id="CHEBI:195366"/>
    </ligand>
</feature>
<dbReference type="EC" id="2.1.2.2" evidence="6"/>
<dbReference type="PROSITE" id="PS00373">
    <property type="entry name" value="GART"/>
    <property type="match status" value="1"/>
</dbReference>
<dbReference type="InterPro" id="IPR036477">
    <property type="entry name" value="Formyl_transf_N_sf"/>
</dbReference>
<dbReference type="HAMAP" id="MF_01930">
    <property type="entry name" value="PurN"/>
    <property type="match status" value="1"/>
</dbReference>
<dbReference type="InterPro" id="IPR004607">
    <property type="entry name" value="GART"/>
</dbReference>
<evidence type="ECO:0000313" key="8">
    <source>
        <dbReference type="EMBL" id="QNR25862.1"/>
    </source>
</evidence>
<dbReference type="UniPathway" id="UPA00074">
    <property type="reaction ID" value="UER00126"/>
</dbReference>
<keyword evidence="3 6" id="KW-0658">Purine biosynthesis</keyword>
<dbReference type="AlphaFoldDB" id="A0A7H0VJG4"/>
<comment type="function">
    <text evidence="6">Catalyzes the transfer of a formyl group from 10-formyltetrahydrofolate to 5-phospho-ribosyl-glycinamide (GAR), producing 5-phospho-ribosyl-N-formylglycinamide (FGAR) and tetrahydrofolate.</text>
</comment>
<dbReference type="GO" id="GO:0006189">
    <property type="term" value="P:'de novo' IMP biosynthetic process"/>
    <property type="evidence" value="ECO:0007669"/>
    <property type="project" value="UniProtKB-UniRule"/>
</dbReference>
<keyword evidence="9" id="KW-1185">Reference proteome</keyword>
<feature type="site" description="Raises pKa of active site His" evidence="6">
    <location>
        <position position="144"/>
    </location>
</feature>
<evidence type="ECO:0000256" key="5">
    <source>
        <dbReference type="ARBA" id="ARBA00047664"/>
    </source>
</evidence>
<feature type="active site" description="Proton donor" evidence="6">
    <location>
        <position position="103"/>
    </location>
</feature>
<protein>
    <recommendedName>
        <fullName evidence="6">Phosphoribosylglycinamide formyltransferase</fullName>
        <ecNumber evidence="6">2.1.2.2</ecNumber>
    </recommendedName>
    <alternativeName>
        <fullName evidence="6">5'-phosphoribosylglycinamide transformylase</fullName>
    </alternativeName>
    <alternativeName>
        <fullName evidence="6">GAR transformylase</fullName>
        <shortName evidence="6">GART</shortName>
    </alternativeName>
</protein>
<sequence>MKKIVVLASGSGTNAENIVRYFEESDLAKVVAIITNNPKAGVLDKARKLGVQATVLTNSQIEDGTLQGKLENLRCDLVVLAGFLRKIPAELIQAFEKRIINIHPALLPDYGGPGMYGKYVHQAVVENEDEISGITIHYVDENYDEGEIIFQEEVEIDFEDSWEDVEYKVRELEYRHYPSVIEYLLPNI</sequence>
<comment type="similarity">
    <text evidence="4 6">Belongs to the GART family.</text>
</comment>
<dbReference type="EMBL" id="CP060139">
    <property type="protein sequence ID" value="QNR25862.1"/>
    <property type="molecule type" value="Genomic_DNA"/>
</dbReference>
<evidence type="ECO:0000256" key="3">
    <source>
        <dbReference type="ARBA" id="ARBA00022755"/>
    </source>
</evidence>
<dbReference type="GO" id="GO:0005829">
    <property type="term" value="C:cytosol"/>
    <property type="evidence" value="ECO:0007669"/>
    <property type="project" value="TreeGrafter"/>
</dbReference>
<organism evidence="8 9">
    <name type="scientific">Croceimicrobium hydrocarbonivorans</name>
    <dbReference type="NCBI Taxonomy" id="2761580"/>
    <lineage>
        <taxon>Bacteria</taxon>
        <taxon>Pseudomonadati</taxon>
        <taxon>Bacteroidota</taxon>
        <taxon>Flavobacteriia</taxon>
        <taxon>Flavobacteriales</taxon>
        <taxon>Owenweeksiaceae</taxon>
        <taxon>Croceimicrobium</taxon>
    </lineage>
</organism>
<dbReference type="Proteomes" id="UP000516305">
    <property type="component" value="Chromosome"/>
</dbReference>
<dbReference type="InterPro" id="IPR001555">
    <property type="entry name" value="GART_AS"/>
</dbReference>
<dbReference type="Gene3D" id="3.40.50.170">
    <property type="entry name" value="Formyl transferase, N-terminal domain"/>
    <property type="match status" value="1"/>
</dbReference>
<dbReference type="RefSeq" id="WP_210760387.1">
    <property type="nucleotide sequence ID" value="NZ_CP060139.1"/>
</dbReference>
<dbReference type="PANTHER" id="PTHR43369">
    <property type="entry name" value="PHOSPHORIBOSYLGLYCINAMIDE FORMYLTRANSFERASE"/>
    <property type="match status" value="1"/>
</dbReference>
<dbReference type="InterPro" id="IPR002376">
    <property type="entry name" value="Formyl_transf_N"/>
</dbReference>
<keyword evidence="2 6" id="KW-0808">Transferase</keyword>
<proteinExistence type="inferred from homology"/>
<name>A0A7H0VJG4_9FLAO</name>
<dbReference type="GO" id="GO:0004644">
    <property type="term" value="F:phosphoribosylglycinamide formyltransferase activity"/>
    <property type="evidence" value="ECO:0007669"/>
    <property type="project" value="UniProtKB-UniRule"/>
</dbReference>
<feature type="binding site" evidence="6">
    <location>
        <begin position="12"/>
        <end position="14"/>
    </location>
    <ligand>
        <name>N(1)-(5-phospho-beta-D-ribosyl)glycinamide</name>
        <dbReference type="ChEBI" id="CHEBI:143788"/>
    </ligand>
</feature>
<dbReference type="CDD" id="cd08645">
    <property type="entry name" value="FMT_core_GART"/>
    <property type="match status" value="1"/>
</dbReference>
<dbReference type="SUPFAM" id="SSF53328">
    <property type="entry name" value="Formyltransferase"/>
    <property type="match status" value="1"/>
</dbReference>
<comment type="pathway">
    <text evidence="1 6">Purine metabolism; IMP biosynthesis via de novo pathway; N(2)-formyl-N(1)-(5-phospho-D-ribosyl)glycinamide from N(1)-(5-phospho-D-ribosyl)glycinamide (10-formyl THF route): step 1/1.</text>
</comment>
<evidence type="ECO:0000256" key="2">
    <source>
        <dbReference type="ARBA" id="ARBA00022679"/>
    </source>
</evidence>
<comment type="caution">
    <text evidence="6">Lacks conserved residue(s) required for the propagation of feature annotation.</text>
</comment>